<dbReference type="SUPFAM" id="SSF56300">
    <property type="entry name" value="Metallo-dependent phosphatases"/>
    <property type="match status" value="1"/>
</dbReference>
<keyword evidence="3" id="KW-0378">Hydrolase</keyword>
<accession>A0A3N5CCU8</accession>
<dbReference type="FunFam" id="3.60.21.10:FF:000016">
    <property type="entry name" value="Putative metallophosphoesterase"/>
    <property type="match status" value="1"/>
</dbReference>
<feature type="binding site" evidence="7">
    <location>
        <position position="150"/>
    </location>
    <ligand>
        <name>Fe cation</name>
        <dbReference type="ChEBI" id="CHEBI:24875"/>
        <label>2</label>
    </ligand>
</feature>
<dbReference type="Pfam" id="PF13277">
    <property type="entry name" value="YmdB"/>
    <property type="match status" value="1"/>
</dbReference>
<evidence type="ECO:0000256" key="3">
    <source>
        <dbReference type="ARBA" id="ARBA00022801"/>
    </source>
</evidence>
<dbReference type="InterPro" id="IPR005235">
    <property type="entry name" value="YmdB-like"/>
</dbReference>
<name>A0A3N5CCU8_9BACL</name>
<protein>
    <recommendedName>
        <fullName evidence="10">TIGR00282 family metallophosphoesterase</fullName>
    </recommendedName>
</protein>
<feature type="binding site" evidence="7">
    <location>
        <position position="39"/>
    </location>
    <ligand>
        <name>Fe cation</name>
        <dbReference type="ChEBI" id="CHEBI:24875"/>
        <label>1</label>
    </ligand>
</feature>
<dbReference type="Gene3D" id="3.60.21.10">
    <property type="match status" value="1"/>
</dbReference>
<evidence type="ECO:0000313" key="9">
    <source>
        <dbReference type="Proteomes" id="UP000277108"/>
    </source>
</evidence>
<evidence type="ECO:0008006" key="10">
    <source>
        <dbReference type="Google" id="ProtNLM"/>
    </source>
</evidence>
<feature type="binding site" evidence="7">
    <location>
        <position position="177"/>
    </location>
    <ligand>
        <name>Fe cation</name>
        <dbReference type="ChEBI" id="CHEBI:24875"/>
        <label>1</label>
    </ligand>
</feature>
<evidence type="ECO:0000256" key="2">
    <source>
        <dbReference type="ARBA" id="ARBA00022723"/>
    </source>
</evidence>
<feature type="binding site" evidence="7">
    <location>
        <position position="67"/>
    </location>
    <ligand>
        <name>Fe cation</name>
        <dbReference type="ChEBI" id="CHEBI:24875"/>
        <label>2</label>
    </ligand>
</feature>
<dbReference type="InterPro" id="IPR029052">
    <property type="entry name" value="Metallo-depent_PP-like"/>
</dbReference>
<dbReference type="EMBL" id="RKRK01000002">
    <property type="protein sequence ID" value="RPF57892.1"/>
    <property type="molecule type" value="Genomic_DNA"/>
</dbReference>
<gene>
    <name evidence="8" type="ORF">EDD62_0528</name>
</gene>
<dbReference type="RefSeq" id="WP_123807416.1">
    <property type="nucleotide sequence ID" value="NZ_RKRK01000002.1"/>
</dbReference>
<comment type="caution">
    <text evidence="8">The sequence shown here is derived from an EMBL/GenBank/DDBJ whole genome shotgun (WGS) entry which is preliminary data.</text>
</comment>
<feature type="binding site" evidence="7">
    <location>
        <position position="8"/>
    </location>
    <ligand>
        <name>Fe cation</name>
        <dbReference type="ChEBI" id="CHEBI:24875"/>
        <label>1</label>
    </ligand>
</feature>
<comment type="similarity">
    <text evidence="5">Belongs to the YmdB-like family.</text>
</comment>
<evidence type="ECO:0000313" key="8">
    <source>
        <dbReference type="EMBL" id="RPF57892.1"/>
    </source>
</evidence>
<keyword evidence="9" id="KW-1185">Reference proteome</keyword>
<feature type="binding site" evidence="7">
    <location>
        <position position="40"/>
    </location>
    <ligand>
        <name>Fe cation</name>
        <dbReference type="ChEBI" id="CHEBI:24875"/>
        <label>1</label>
    </ligand>
</feature>
<feature type="binding site" evidence="7">
    <location>
        <position position="39"/>
    </location>
    <ligand>
        <name>Fe cation</name>
        <dbReference type="ChEBI" id="CHEBI:24875"/>
        <label>2</label>
    </ligand>
</feature>
<feature type="active site" description="Proton donor" evidence="6">
    <location>
        <position position="68"/>
    </location>
</feature>
<evidence type="ECO:0000256" key="5">
    <source>
        <dbReference type="ARBA" id="ARBA00061401"/>
    </source>
</evidence>
<evidence type="ECO:0000256" key="6">
    <source>
        <dbReference type="PIRSR" id="PIRSR004789-50"/>
    </source>
</evidence>
<keyword evidence="2 7" id="KW-0479">Metal-binding</keyword>
<proteinExistence type="inferred from homology"/>
<keyword evidence="4" id="KW-0408">Iron</keyword>
<dbReference type="PANTHER" id="PTHR36303:SF1">
    <property type="entry name" value="2',3'-CYCLIC-NUCLEOTIDE 2'-PHOSPHODIESTERASE"/>
    <property type="match status" value="1"/>
</dbReference>
<dbReference type="Proteomes" id="UP000277108">
    <property type="component" value="Unassembled WGS sequence"/>
</dbReference>
<sequence length="260" mass="29173">MRILFIGDIVGQLGRKILTSKISQLKQQYQPNLIIVNGENAAHGRGITEKIYKEMMSMGVHCVTLGNHAYGQRELYEFIDGSNIVRPVNYPDNNPGQGYKIINFNGQQLAIVNLEGRALMNNNINCPFMTMDHLLENELKNSSHIFVDFHAETTSEKIAMSRYLSSRVSAVVGTHTHVQTNDAKILSNHTAYMTDVGMTGFRDGVIGVEDEGIIYRFTTNMPTKHIYPTEGYAEINGVFVELDSKGSAIKIETIHEEEKF</sequence>
<dbReference type="GO" id="GO:0046872">
    <property type="term" value="F:metal ion binding"/>
    <property type="evidence" value="ECO:0007669"/>
    <property type="project" value="UniProtKB-KW"/>
</dbReference>
<dbReference type="OrthoDB" id="9801109at2"/>
<evidence type="ECO:0000256" key="7">
    <source>
        <dbReference type="PIRSR" id="PIRSR004789-51"/>
    </source>
</evidence>
<reference evidence="8 9" key="1">
    <citation type="submission" date="2018-11" db="EMBL/GenBank/DDBJ databases">
        <title>Genomic Encyclopedia of Type Strains, Phase IV (KMG-IV): sequencing the most valuable type-strain genomes for metagenomic binning, comparative biology and taxonomic classification.</title>
        <authorList>
            <person name="Goeker M."/>
        </authorList>
    </citation>
    <scope>NUCLEOTIDE SEQUENCE [LARGE SCALE GENOMIC DNA]</scope>
    <source>
        <strain evidence="8 9">DSM 29158</strain>
    </source>
</reference>
<dbReference type="PANTHER" id="PTHR36303">
    <property type="entry name" value="2',3'-CYCLIC-NUCLEOTIDE 2'-PHOSPHODIESTERASE"/>
    <property type="match status" value="1"/>
</dbReference>
<evidence type="ECO:0000256" key="4">
    <source>
        <dbReference type="ARBA" id="ARBA00023004"/>
    </source>
</evidence>
<dbReference type="NCBIfam" id="TIGR00282">
    <property type="entry name" value="TIGR00282 family metallophosphoesterase"/>
    <property type="match status" value="1"/>
</dbReference>
<organism evidence="8 9">
    <name type="scientific">Abyssicoccus albus</name>
    <dbReference type="NCBI Taxonomy" id="1817405"/>
    <lineage>
        <taxon>Bacteria</taxon>
        <taxon>Bacillati</taxon>
        <taxon>Bacillota</taxon>
        <taxon>Bacilli</taxon>
        <taxon>Bacillales</taxon>
        <taxon>Abyssicoccaceae</taxon>
    </lineage>
</organism>
<comment type="cofactor">
    <cofactor evidence="1">
        <name>Fe(3+)</name>
        <dbReference type="ChEBI" id="CHEBI:29034"/>
    </cofactor>
</comment>
<dbReference type="AlphaFoldDB" id="A0A3N5CCU8"/>
<dbReference type="GO" id="GO:0004113">
    <property type="term" value="F:2',3'-cyclic-nucleotide 3'-phosphodiesterase activity"/>
    <property type="evidence" value="ECO:0007669"/>
    <property type="project" value="TreeGrafter"/>
</dbReference>
<evidence type="ECO:0000256" key="1">
    <source>
        <dbReference type="ARBA" id="ARBA00001965"/>
    </source>
</evidence>
<dbReference type="PIRSF" id="PIRSF004789">
    <property type="entry name" value="DR1281"/>
    <property type="match status" value="1"/>
</dbReference>
<feature type="binding site" evidence="7">
    <location>
        <position position="175"/>
    </location>
    <ligand>
        <name>Fe cation</name>
        <dbReference type="ChEBI" id="CHEBI:24875"/>
        <label>2</label>
    </ligand>
</feature>